<keyword evidence="9" id="KW-0862">Zinc</keyword>
<dbReference type="SUPFAM" id="SSF51445">
    <property type="entry name" value="(Trans)glycosidases"/>
    <property type="match status" value="1"/>
</dbReference>
<dbReference type="PANTHER" id="PTHR36447:SF1">
    <property type="entry name" value="BETA-GALACTOSIDASE GANA"/>
    <property type="match status" value="1"/>
</dbReference>
<name>A0A653Y241_BACAB</name>
<dbReference type="Pfam" id="PF08533">
    <property type="entry name" value="Glyco_hydro_42C"/>
    <property type="match status" value="1"/>
</dbReference>
<dbReference type="InterPro" id="IPR013780">
    <property type="entry name" value="Glyco_hydro_b"/>
</dbReference>
<feature type="active site" description="Nucleophile" evidence="7">
    <location>
        <position position="323"/>
    </location>
</feature>
<evidence type="ECO:0000256" key="8">
    <source>
        <dbReference type="PIRSR" id="PIRSR001084-2"/>
    </source>
</evidence>
<feature type="domain" description="Beta-galactosidase trimerisation" evidence="11">
    <location>
        <begin position="413"/>
        <end position="615"/>
    </location>
</feature>
<dbReference type="PIRSF" id="PIRSF001084">
    <property type="entry name" value="B-galactosidase"/>
    <property type="match status" value="1"/>
</dbReference>
<evidence type="ECO:0000259" key="12">
    <source>
        <dbReference type="Pfam" id="PF08533"/>
    </source>
</evidence>
<dbReference type="GO" id="GO:0046872">
    <property type="term" value="F:metal ion binding"/>
    <property type="evidence" value="ECO:0007669"/>
    <property type="project" value="UniProtKB-KW"/>
</dbReference>
<feature type="domain" description="Beta-galactosidase C-terminal" evidence="12">
    <location>
        <begin position="629"/>
        <end position="686"/>
    </location>
</feature>
<sequence>MGKRYPLVHPNVKGFLHGGDYNPDQWLHMPEIIDEDFRLMKLAHCQTFSINIFAWSKLEPKEGEYDFAWLDDIMDRLAAQGAHAILATPSGARPAWLSQTYPEVLRVEANRQRNLHGLRHNHCFTSPVYREKTNTLNRLLAERYKDHPALIMWHISNEYGGECHCDLCQEAFRDYLKDKYNHDLEALNQAWWTGFWSHTFTDWSQIESPAPHGEHMIHGMNLDWKRFVTAQTINFYQNEIEPLRELTPHVPVTTNFMGDYPHMRPFLGLDYHQFAKEVDVISWDSYPAWHSGRETTAELASNVAFVHDLYRSLKGGQPFLVMESTPSLVNWHEVNKVKHKGMAHLSAMQAIAHGSDSVLYFQWRQGRGASEKFHGAVVDHSGHEHTRVFQEVADLGKQLEQLQPIAGTSVQPEVAIIYDWENHWAIDDAQGLNNTNKRYVEACQTHYRSFWKKGIPVDIVGMEKDFSSYRVLVGPMLYMIKPGVAEKIEAFVKEGGIFVATYWSGMVDENDLCFLGGFPGPLRHVLGVWAEEINTLMPDEHVLMTTGNGRTYHVGQYCESIHPESASVLGHFENGCYEGQPALTVRPFGKGKAYYMASENEQAFYDDFYEDLITGIGIKPILSSSIPEGVSVQKRTDGSQDFVFMMNFTDSKKVILLEDQITYEDAFHSSNLTGKIILDAYEYFILKRKKECL</sequence>
<comment type="catalytic activity">
    <reaction evidence="1 6">
        <text>Hydrolysis of terminal non-reducing beta-D-galactose residues in beta-D-galactosides.</text>
        <dbReference type="EC" id="3.2.1.23"/>
    </reaction>
</comment>
<dbReference type="Pfam" id="PF08532">
    <property type="entry name" value="Glyco_hydro_42M"/>
    <property type="match status" value="1"/>
</dbReference>
<dbReference type="InterPro" id="IPR013739">
    <property type="entry name" value="Beta_galactosidase_C"/>
</dbReference>
<dbReference type="Pfam" id="PF02449">
    <property type="entry name" value="Glyco_hydro_42"/>
    <property type="match status" value="1"/>
</dbReference>
<evidence type="ECO:0000313" key="14">
    <source>
        <dbReference type="Proteomes" id="UP000433089"/>
    </source>
</evidence>
<dbReference type="GO" id="GO:0004565">
    <property type="term" value="F:beta-galactosidase activity"/>
    <property type="evidence" value="ECO:0007669"/>
    <property type="project" value="UniProtKB-EC"/>
</dbReference>
<reference evidence="13 14" key="1">
    <citation type="submission" date="2019-10" db="EMBL/GenBank/DDBJ databases">
        <authorList>
            <person name="Karimi E."/>
        </authorList>
    </citation>
    <scope>NUCLEOTIDE SEQUENCE [LARGE SCALE GENOMIC DNA]</scope>
    <source>
        <strain evidence="13">Bacillus sp. 348</strain>
    </source>
</reference>
<feature type="domain" description="Glycoside hydrolase family 42 N-terminal" evidence="10">
    <location>
        <begin position="20"/>
        <end position="402"/>
    </location>
</feature>
<dbReference type="RefSeq" id="WP_110487217.1">
    <property type="nucleotide sequence ID" value="NZ_CASCJR010000084.1"/>
</dbReference>
<evidence type="ECO:0000256" key="7">
    <source>
        <dbReference type="PIRSR" id="PIRSR001084-1"/>
    </source>
</evidence>
<organism evidence="13 14">
    <name type="scientific">Bacillus altitudinis</name>
    <dbReference type="NCBI Taxonomy" id="293387"/>
    <lineage>
        <taxon>Bacteria</taxon>
        <taxon>Bacillati</taxon>
        <taxon>Bacillota</taxon>
        <taxon>Bacilli</taxon>
        <taxon>Bacillales</taxon>
        <taxon>Bacillaceae</taxon>
        <taxon>Bacillus</taxon>
    </lineage>
</organism>
<dbReference type="PANTHER" id="PTHR36447">
    <property type="entry name" value="BETA-GALACTOSIDASE GANA"/>
    <property type="match status" value="1"/>
</dbReference>
<dbReference type="GO" id="GO:0009341">
    <property type="term" value="C:beta-galactosidase complex"/>
    <property type="evidence" value="ECO:0007669"/>
    <property type="project" value="InterPro"/>
</dbReference>
<feature type="binding site" evidence="9">
    <location>
        <position position="163"/>
    </location>
    <ligand>
        <name>Zn(2+)</name>
        <dbReference type="ChEBI" id="CHEBI:29105"/>
    </ligand>
</feature>
<evidence type="ECO:0000256" key="4">
    <source>
        <dbReference type="ARBA" id="ARBA00022801"/>
    </source>
</evidence>
<evidence type="ECO:0000256" key="5">
    <source>
        <dbReference type="ARBA" id="ARBA00023295"/>
    </source>
</evidence>
<accession>A0A653Y241</accession>
<dbReference type="Gene3D" id="3.20.20.80">
    <property type="entry name" value="Glycosidases"/>
    <property type="match status" value="1"/>
</dbReference>
<dbReference type="EMBL" id="CABWLH010000010">
    <property type="protein sequence ID" value="VXC36498.1"/>
    <property type="molecule type" value="Genomic_DNA"/>
</dbReference>
<comment type="similarity">
    <text evidence="2 6">Belongs to the glycosyl hydrolase 42 family.</text>
</comment>
<dbReference type="AlphaFoldDB" id="A0A653Y241"/>
<dbReference type="InterPro" id="IPR013738">
    <property type="entry name" value="Beta_galactosidase_Trimer"/>
</dbReference>
<evidence type="ECO:0000313" key="13">
    <source>
        <dbReference type="EMBL" id="VXC36498.1"/>
    </source>
</evidence>
<protein>
    <recommendedName>
        <fullName evidence="3 6">Beta-galactosidase</fullName>
        <shortName evidence="6">Beta-gal</shortName>
        <ecNumber evidence="3 6">3.2.1.23</ecNumber>
    </recommendedName>
</protein>
<dbReference type="GO" id="GO:0006012">
    <property type="term" value="P:galactose metabolic process"/>
    <property type="evidence" value="ECO:0007669"/>
    <property type="project" value="InterPro"/>
</dbReference>
<keyword evidence="5 6" id="KW-0326">Glycosidase</keyword>
<feature type="binding site" evidence="9">
    <location>
        <position position="123"/>
    </location>
    <ligand>
        <name>Zn(2+)</name>
        <dbReference type="ChEBI" id="CHEBI:29105"/>
    </ligand>
</feature>
<dbReference type="InterPro" id="IPR013529">
    <property type="entry name" value="Glyco_hydro_42_N"/>
</dbReference>
<keyword evidence="4 6" id="KW-0378">Hydrolase</keyword>
<dbReference type="SUPFAM" id="SSF52317">
    <property type="entry name" value="Class I glutamine amidotransferase-like"/>
    <property type="match status" value="1"/>
</dbReference>
<keyword evidence="9" id="KW-0479">Metal-binding</keyword>
<evidence type="ECO:0000256" key="3">
    <source>
        <dbReference type="ARBA" id="ARBA00012756"/>
    </source>
</evidence>
<evidence type="ECO:0000256" key="6">
    <source>
        <dbReference type="PIRNR" id="PIRNR001084"/>
    </source>
</evidence>
<dbReference type="InterPro" id="IPR003476">
    <property type="entry name" value="Glyco_hydro_42"/>
</dbReference>
<gene>
    <name evidence="13" type="primary">ganA</name>
    <name evidence="13" type="ORF">BACI348_51004</name>
</gene>
<feature type="binding site" evidence="9">
    <location>
        <position position="168"/>
    </location>
    <ligand>
        <name>Zn(2+)</name>
        <dbReference type="ChEBI" id="CHEBI:29105"/>
    </ligand>
</feature>
<dbReference type="InterPro" id="IPR029062">
    <property type="entry name" value="Class_I_gatase-like"/>
</dbReference>
<dbReference type="EC" id="3.2.1.23" evidence="3 6"/>
<feature type="binding site" evidence="8">
    <location>
        <position position="119"/>
    </location>
    <ligand>
        <name>substrate</name>
    </ligand>
</feature>
<evidence type="ECO:0000259" key="11">
    <source>
        <dbReference type="Pfam" id="PF08532"/>
    </source>
</evidence>
<feature type="binding site" evidence="9">
    <location>
        <position position="165"/>
    </location>
    <ligand>
        <name>Zn(2+)</name>
        <dbReference type="ChEBI" id="CHEBI:29105"/>
    </ligand>
</feature>
<evidence type="ECO:0000256" key="2">
    <source>
        <dbReference type="ARBA" id="ARBA00005940"/>
    </source>
</evidence>
<dbReference type="InterPro" id="IPR017853">
    <property type="entry name" value="GH"/>
</dbReference>
<feature type="binding site" evidence="8">
    <location>
        <position position="157"/>
    </location>
    <ligand>
        <name>substrate</name>
    </ligand>
</feature>
<proteinExistence type="inferred from homology"/>
<dbReference type="CDD" id="cd03143">
    <property type="entry name" value="A4_beta-galactosidase_middle_domain"/>
    <property type="match status" value="1"/>
</dbReference>
<evidence type="ECO:0000259" key="10">
    <source>
        <dbReference type="Pfam" id="PF02449"/>
    </source>
</evidence>
<dbReference type="Gene3D" id="3.40.50.880">
    <property type="match status" value="1"/>
</dbReference>
<feature type="active site" description="Proton donor" evidence="7">
    <location>
        <position position="158"/>
    </location>
</feature>
<feature type="binding site" evidence="8">
    <location>
        <position position="331"/>
    </location>
    <ligand>
        <name>substrate</name>
    </ligand>
</feature>
<evidence type="ECO:0000256" key="9">
    <source>
        <dbReference type="PIRSR" id="PIRSR001084-3"/>
    </source>
</evidence>
<dbReference type="Gene3D" id="2.60.40.1180">
    <property type="entry name" value="Golgi alpha-mannosidase II"/>
    <property type="match status" value="1"/>
</dbReference>
<dbReference type="Proteomes" id="UP000433089">
    <property type="component" value="Unassembled WGS sequence"/>
</dbReference>
<evidence type="ECO:0000256" key="1">
    <source>
        <dbReference type="ARBA" id="ARBA00001412"/>
    </source>
</evidence>